<keyword evidence="1" id="KW-0732">Signal</keyword>
<evidence type="ECO:0000313" key="3">
    <source>
        <dbReference type="Proteomes" id="UP000278035"/>
    </source>
</evidence>
<keyword evidence="3" id="KW-1185">Reference proteome</keyword>
<dbReference type="OrthoDB" id="9769898at2"/>
<dbReference type="PANTHER" id="PTHR33361:SF15">
    <property type="entry name" value="DUF885 FAMILY LIPOPROTEIN"/>
    <property type="match status" value="1"/>
</dbReference>
<dbReference type="EMBL" id="CP034015">
    <property type="protein sequence ID" value="AZG73143.1"/>
    <property type="molecule type" value="Genomic_DNA"/>
</dbReference>
<evidence type="ECO:0000313" key="2">
    <source>
        <dbReference type="EMBL" id="AZG73143.1"/>
    </source>
</evidence>
<name>A0A3G8LTP7_9GAMM</name>
<dbReference type="RefSeq" id="WP_124730702.1">
    <property type="nucleotide sequence ID" value="NZ_CBCSKC010000007.1"/>
</dbReference>
<dbReference type="PANTHER" id="PTHR33361">
    <property type="entry name" value="GLR0591 PROTEIN"/>
    <property type="match status" value="1"/>
</dbReference>
<protein>
    <submittedName>
        <fullName evidence="2">DUF885 domain-containing protein</fullName>
    </submittedName>
</protein>
<reference evidence="3" key="1">
    <citation type="submission" date="2018-11" db="EMBL/GenBank/DDBJ databases">
        <title>Shewanella sp. M2.</title>
        <authorList>
            <person name="Hwang Y.J."/>
            <person name="Hwang C.Y."/>
        </authorList>
    </citation>
    <scope>NUCLEOTIDE SEQUENCE [LARGE SCALE GENOMIC DNA]</scope>
    <source>
        <strain evidence="3">LMG 19866</strain>
    </source>
</reference>
<evidence type="ECO:0000256" key="1">
    <source>
        <dbReference type="SAM" id="SignalP"/>
    </source>
</evidence>
<proteinExistence type="predicted"/>
<dbReference type="KEGG" id="slj:EGC82_10425"/>
<dbReference type="PROSITE" id="PS51257">
    <property type="entry name" value="PROKAR_LIPOPROTEIN"/>
    <property type="match status" value="1"/>
</dbReference>
<gene>
    <name evidence="2" type="ORF">EGC82_10425</name>
</gene>
<organism evidence="2 3">
    <name type="scientific">Shewanella livingstonensis</name>
    <dbReference type="NCBI Taxonomy" id="150120"/>
    <lineage>
        <taxon>Bacteria</taxon>
        <taxon>Pseudomonadati</taxon>
        <taxon>Pseudomonadota</taxon>
        <taxon>Gammaproteobacteria</taxon>
        <taxon>Alteromonadales</taxon>
        <taxon>Shewanellaceae</taxon>
        <taxon>Shewanella</taxon>
    </lineage>
</organism>
<accession>A0A3G8LTP7</accession>
<dbReference type="AlphaFoldDB" id="A0A3G8LTP7"/>
<sequence>MKKALLPLAVSFALAALAGCSDNSVQQNAPGNMVMAEASTTAAVAKLNFNEYSQQFIDELWVLSPTRALYSGKHVNDGYLDIPNQASRDKTLAFVKQQQSILAQFEPQSLSANELIDYKLLNNLVESMQWEITRFKGWQWDPSNYNVAGGFAQIINEDFAPLDERLTSVIARLENVPAYYEAAQNNIIDPTLEHTQLAIMQNQGAFSVLSDALVQQVTDSGLTTEQKALFTQRFDAATAAIKQHIEWLTVLETKLAKNGARDFRIGETLYEEKFAFDIQSGMTAKQLYDKAVIDKNHVQQEMAKLTDTLWSKYIATPKPADERQAIRQLIDVLSSKHVKREDFVAEVRKQIPELIKFVNDKQLVTLDPKKPLIVRETPEYMRGFAGASISAPGPYDKGGNTYYNVSPLDDMSDESAESYLREYNHWILQVLNIHEAIPGHYTQLVFSNQSPSLVKSLFGNGAMIEGWAVYTERMMLEEGYGNFEPEMWLMYYKWNLRVICNTIVDYSIQVNGMGEQEVIDLLESEAFQQRAEAEGKWRRATLSQVQLTSYYAGYREIYDFREQLKAEQGDDFDLKQFHEQFLSYGSAPVKFIKQLMTKK</sequence>
<dbReference type="Proteomes" id="UP000278035">
    <property type="component" value="Chromosome"/>
</dbReference>
<dbReference type="InterPro" id="IPR010281">
    <property type="entry name" value="DUF885"/>
</dbReference>
<feature type="chain" id="PRO_5018163659" evidence="1">
    <location>
        <begin position="19"/>
        <end position="599"/>
    </location>
</feature>
<feature type="signal peptide" evidence="1">
    <location>
        <begin position="1"/>
        <end position="18"/>
    </location>
</feature>
<dbReference type="Pfam" id="PF05960">
    <property type="entry name" value="DUF885"/>
    <property type="match status" value="1"/>
</dbReference>